<keyword evidence="9" id="KW-0442">Lipid degradation</keyword>
<dbReference type="CDD" id="cd00519">
    <property type="entry name" value="Lipase_3"/>
    <property type="match status" value="1"/>
</dbReference>
<dbReference type="AlphaFoldDB" id="A0A1Y1XRF8"/>
<dbReference type="PANTHER" id="PTHR45792:SF7">
    <property type="entry name" value="PUTATIVE (AFU_ORTHOLOGUE AFUA_6G02710)-RELATED"/>
    <property type="match status" value="1"/>
</dbReference>
<dbReference type="InterPro" id="IPR029058">
    <property type="entry name" value="AB_hydrolase_fold"/>
</dbReference>
<feature type="compositionally biased region" description="Low complexity" evidence="15">
    <location>
        <begin position="18"/>
        <end position="27"/>
    </location>
</feature>
<evidence type="ECO:0000256" key="7">
    <source>
        <dbReference type="ARBA" id="ARBA00022801"/>
    </source>
</evidence>
<evidence type="ECO:0000256" key="10">
    <source>
        <dbReference type="ARBA" id="ARBA00022989"/>
    </source>
</evidence>
<dbReference type="GO" id="GO:0046340">
    <property type="term" value="P:diacylglycerol catabolic process"/>
    <property type="evidence" value="ECO:0007669"/>
    <property type="project" value="TreeGrafter"/>
</dbReference>
<dbReference type="Proteomes" id="UP000193944">
    <property type="component" value="Unassembled WGS sequence"/>
</dbReference>
<comment type="subcellular location">
    <subcellularLocation>
        <location evidence="2">Cell membrane</location>
        <topology evidence="2">Multi-pass membrane protein</topology>
    </subcellularLocation>
</comment>
<dbReference type="EC" id="3.1.1.116" evidence="14"/>
<evidence type="ECO:0000256" key="2">
    <source>
        <dbReference type="ARBA" id="ARBA00004651"/>
    </source>
</evidence>
<evidence type="ECO:0000256" key="13">
    <source>
        <dbReference type="ARBA" id="ARBA00024531"/>
    </source>
</evidence>
<dbReference type="GO" id="GO:0019369">
    <property type="term" value="P:arachidonate metabolic process"/>
    <property type="evidence" value="ECO:0007669"/>
    <property type="project" value="TreeGrafter"/>
</dbReference>
<dbReference type="GO" id="GO:0016298">
    <property type="term" value="F:lipase activity"/>
    <property type="evidence" value="ECO:0007669"/>
    <property type="project" value="TreeGrafter"/>
</dbReference>
<evidence type="ECO:0000256" key="8">
    <source>
        <dbReference type="ARBA" id="ARBA00022837"/>
    </source>
</evidence>
<keyword evidence="3" id="KW-1003">Cell membrane</keyword>
<evidence type="ECO:0000256" key="6">
    <source>
        <dbReference type="ARBA" id="ARBA00022723"/>
    </source>
</evidence>
<dbReference type="SUPFAM" id="SSF53474">
    <property type="entry name" value="alpha/beta-Hydrolases"/>
    <property type="match status" value="1"/>
</dbReference>
<dbReference type="Pfam" id="PF01764">
    <property type="entry name" value="Lipase_3"/>
    <property type="match status" value="1"/>
</dbReference>
<feature type="compositionally biased region" description="Basic and acidic residues" evidence="15">
    <location>
        <begin position="266"/>
        <end position="293"/>
    </location>
</feature>
<evidence type="ECO:0000256" key="4">
    <source>
        <dbReference type="ARBA" id="ARBA00022553"/>
    </source>
</evidence>
<evidence type="ECO:0000256" key="15">
    <source>
        <dbReference type="SAM" id="MobiDB-lite"/>
    </source>
</evidence>
<evidence type="ECO:0000259" key="16">
    <source>
        <dbReference type="Pfam" id="PF01764"/>
    </source>
</evidence>
<keyword evidence="8" id="KW-0106">Calcium</keyword>
<evidence type="ECO:0000256" key="12">
    <source>
        <dbReference type="ARBA" id="ARBA00023136"/>
    </source>
</evidence>
<dbReference type="GO" id="GO:0046872">
    <property type="term" value="F:metal ion binding"/>
    <property type="evidence" value="ECO:0007669"/>
    <property type="project" value="UniProtKB-KW"/>
</dbReference>
<feature type="region of interest" description="Disordered" evidence="15">
    <location>
        <begin position="1"/>
        <end position="28"/>
    </location>
</feature>
<protein>
    <recommendedName>
        <fullName evidence="14">sn-1-specific diacylglycerol lipase</fullName>
        <ecNumber evidence="14">3.1.1.116</ecNumber>
    </recommendedName>
</protein>
<keyword evidence="7 17" id="KW-0378">Hydrolase</keyword>
<comment type="cofactor">
    <cofactor evidence="1">
        <name>Ca(2+)</name>
        <dbReference type="ChEBI" id="CHEBI:29108"/>
    </cofactor>
</comment>
<reference evidence="17 18" key="1">
    <citation type="submission" date="2016-08" db="EMBL/GenBank/DDBJ databases">
        <title>A Parts List for Fungal Cellulosomes Revealed by Comparative Genomics.</title>
        <authorList>
            <consortium name="DOE Joint Genome Institute"/>
            <person name="Haitjema C.H."/>
            <person name="Gilmore S.P."/>
            <person name="Henske J.K."/>
            <person name="Solomon K.V."/>
            <person name="De Groot R."/>
            <person name="Kuo A."/>
            <person name="Mondo S.J."/>
            <person name="Salamov A.A."/>
            <person name="Labutti K."/>
            <person name="Zhao Z."/>
            <person name="Chiniquy J."/>
            <person name="Barry K."/>
            <person name="Brewer H.M."/>
            <person name="Purvine S.O."/>
            <person name="Wright A.T."/>
            <person name="Boxma B."/>
            <person name="Van Alen T."/>
            <person name="Hackstein J.H."/>
            <person name="Baker S.E."/>
            <person name="Grigoriev I.V."/>
            <person name="O'Malley M.A."/>
        </authorList>
    </citation>
    <scope>NUCLEOTIDE SEQUENCE [LARGE SCALE GENOMIC DNA]</scope>
    <source>
        <strain evidence="17 18">S4</strain>
    </source>
</reference>
<evidence type="ECO:0000256" key="3">
    <source>
        <dbReference type="ARBA" id="ARBA00022475"/>
    </source>
</evidence>
<keyword evidence="6" id="KW-0479">Metal-binding</keyword>
<dbReference type="OrthoDB" id="438440at2759"/>
<keyword evidence="4" id="KW-0597">Phosphoprotein</keyword>
<reference evidence="17 18" key="2">
    <citation type="submission" date="2016-08" db="EMBL/GenBank/DDBJ databases">
        <title>Pervasive Adenine N6-methylation of Active Genes in Fungi.</title>
        <authorList>
            <consortium name="DOE Joint Genome Institute"/>
            <person name="Mondo S.J."/>
            <person name="Dannebaum R.O."/>
            <person name="Kuo R.C."/>
            <person name="Labutti K."/>
            <person name="Haridas S."/>
            <person name="Kuo A."/>
            <person name="Salamov A."/>
            <person name="Ahrendt S.R."/>
            <person name="Lipzen A."/>
            <person name="Sullivan W."/>
            <person name="Andreopoulos W.B."/>
            <person name="Clum A."/>
            <person name="Lindquist E."/>
            <person name="Daum C."/>
            <person name="Ramamoorthy G.K."/>
            <person name="Gryganskyi A."/>
            <person name="Culley D."/>
            <person name="Magnuson J.K."/>
            <person name="James T.Y."/>
            <person name="O'Malley M.A."/>
            <person name="Stajich J.E."/>
            <person name="Spatafora J.W."/>
            <person name="Visel A."/>
            <person name="Grigoriev I.V."/>
        </authorList>
    </citation>
    <scope>NUCLEOTIDE SEQUENCE [LARGE SCALE GENOMIC DNA]</scope>
    <source>
        <strain evidence="17 18">S4</strain>
    </source>
</reference>
<keyword evidence="12" id="KW-0472">Membrane</keyword>
<gene>
    <name evidence="17" type="ORF">BCR32DRAFT_288829</name>
</gene>
<feature type="domain" description="Fungal lipase-type" evidence="16">
    <location>
        <begin position="479"/>
        <end position="621"/>
    </location>
</feature>
<feature type="compositionally biased region" description="Basic and acidic residues" evidence="15">
    <location>
        <begin position="1"/>
        <end position="10"/>
    </location>
</feature>
<dbReference type="EMBL" id="MCFG01000002">
    <property type="protein sequence ID" value="ORX88076.1"/>
    <property type="molecule type" value="Genomic_DNA"/>
</dbReference>
<name>A0A1Y1XRF8_9FUNG</name>
<evidence type="ECO:0000256" key="9">
    <source>
        <dbReference type="ARBA" id="ARBA00022963"/>
    </source>
</evidence>
<evidence type="ECO:0000256" key="11">
    <source>
        <dbReference type="ARBA" id="ARBA00023098"/>
    </source>
</evidence>
<evidence type="ECO:0000313" key="17">
    <source>
        <dbReference type="EMBL" id="ORX88076.1"/>
    </source>
</evidence>
<evidence type="ECO:0000256" key="1">
    <source>
        <dbReference type="ARBA" id="ARBA00001913"/>
    </source>
</evidence>
<feature type="region of interest" description="Disordered" evidence="15">
    <location>
        <begin position="264"/>
        <end position="293"/>
    </location>
</feature>
<evidence type="ECO:0000256" key="14">
    <source>
        <dbReference type="ARBA" id="ARBA00026104"/>
    </source>
</evidence>
<keyword evidence="5" id="KW-0812">Transmembrane</keyword>
<dbReference type="GO" id="GO:0005886">
    <property type="term" value="C:plasma membrane"/>
    <property type="evidence" value="ECO:0007669"/>
    <property type="project" value="UniProtKB-SubCell"/>
</dbReference>
<dbReference type="PANTHER" id="PTHR45792">
    <property type="entry name" value="DIACYLGLYCEROL LIPASE HOMOLOG-RELATED"/>
    <property type="match status" value="1"/>
</dbReference>
<evidence type="ECO:0000313" key="18">
    <source>
        <dbReference type="Proteomes" id="UP000193944"/>
    </source>
</evidence>
<evidence type="ECO:0000256" key="5">
    <source>
        <dbReference type="ARBA" id="ARBA00022692"/>
    </source>
</evidence>
<proteinExistence type="predicted"/>
<dbReference type="Gene3D" id="3.40.50.1820">
    <property type="entry name" value="alpha/beta hydrolase"/>
    <property type="match status" value="1"/>
</dbReference>
<keyword evidence="11" id="KW-0443">Lipid metabolism</keyword>
<dbReference type="InterPro" id="IPR002921">
    <property type="entry name" value="Fungal_lipase-type"/>
</dbReference>
<organism evidence="17 18">
    <name type="scientific">Anaeromyces robustus</name>
    <dbReference type="NCBI Taxonomy" id="1754192"/>
    <lineage>
        <taxon>Eukaryota</taxon>
        <taxon>Fungi</taxon>
        <taxon>Fungi incertae sedis</taxon>
        <taxon>Chytridiomycota</taxon>
        <taxon>Chytridiomycota incertae sedis</taxon>
        <taxon>Neocallimastigomycetes</taxon>
        <taxon>Neocallimastigales</taxon>
        <taxon>Neocallimastigaceae</taxon>
        <taxon>Anaeromyces</taxon>
    </lineage>
</organism>
<accession>A0A1Y1XRF8</accession>
<comment type="catalytic activity">
    <reaction evidence="13">
        <text>a 1,2-diacyl-sn-glycerol + H2O = a 2-acylglycerol + a fatty acid + H(+)</text>
        <dbReference type="Rhea" id="RHEA:33275"/>
        <dbReference type="ChEBI" id="CHEBI:15377"/>
        <dbReference type="ChEBI" id="CHEBI:15378"/>
        <dbReference type="ChEBI" id="CHEBI:17389"/>
        <dbReference type="ChEBI" id="CHEBI:17815"/>
        <dbReference type="ChEBI" id="CHEBI:28868"/>
        <dbReference type="EC" id="3.1.1.116"/>
    </reaction>
    <physiologicalReaction direction="left-to-right" evidence="13">
        <dbReference type="Rhea" id="RHEA:33276"/>
    </physiologicalReaction>
</comment>
<keyword evidence="18" id="KW-1185">Reference proteome</keyword>
<keyword evidence="10" id="KW-1133">Transmembrane helix</keyword>
<dbReference type="InterPro" id="IPR052214">
    <property type="entry name" value="DAG_Lipase-Related"/>
</dbReference>
<sequence>MDKGKGKENINETDDDNNNNNNNNTDNSLITQEKKNLERPCLLPSSIASRITSMTTSSCLTIRTASSVVDTLYELAKAGTDASFDLSRNVLIRAIKIARSIHRDEENENPNSFIKALDACTDFGINVINNTFSATEIMTLTSFHLAQKGLRYTFKWAEEALNVLDSLFGKTETSREISALLYLVQSEIKNYVKNEKNVIKKGLRSINFIKAITAYACLQIMTYETILKKRKLTLLYEGNSYLESVPIKLIESEEDDFFSLMNNQNKMDDTNIDKNDNSNSSKSKDKSPKETRNETAQLLLSTLTLSKSSKNNDLKLKTDSPSHSDDDKKSFLEEALHNMNNYSPSFVSSISDKLDSDILSRASSQEISPLENNEKNIPEINIEKYIYPKQHFIKNISKFIKFASGVYGRHFMRVLDIGDMRTTTTVDTYLHPNDYAFSIHTNTPLENILYSSYSSKTTSTTNNIVHIISVDHDMKAIIVTLRGTLGFYDFIIDLEFDYANINFNGKDYHVHSGIYQSAKIISQPNSVIHNIVRVALNDYPDYGLVLCGHSLGGGVAAMLGLLWLNPDKPYVTSVESKLPPNRPLHVYSYGTPSCMQEELAIYCRSFVTSIVNHYDIIPRLSIGILTDLRNCADELLDEKNHGLAEEIFSRSLATFNKNNSGKELNWFWDKFLQLKKHMNTEKLVPPGIIYIIETADIPVMESSNYEINNLPEMPLYDECIESDDDTKRFNYTKNKNSAYVDMIIDSIHNLNTKDQIYNNRIKEEDELNSNMDTEIDQDIEMNEVNVASTSTDKGKKVDKNEKEITVDADAYTDYENSEDDIIELNVTNENKKKSIEKLKALHNNDNNDSLYYNSMLINQQQGFEDNKQGGRLYTSNHAKKSSKYYSRTPSTLPNKNMNMKRVILLRCDDVKEQFSELTFAKSMFFDHAPGNYENLLNALEKAVFKK</sequence>
<comment type="caution">
    <text evidence="17">The sequence shown here is derived from an EMBL/GenBank/DDBJ whole genome shotgun (WGS) entry which is preliminary data.</text>
</comment>